<dbReference type="SUPFAM" id="SSF49742">
    <property type="entry name" value="PHM/PNGase F"/>
    <property type="match status" value="2"/>
</dbReference>
<keyword evidence="6 15" id="KW-0732">Signal</keyword>
<feature type="disulfide bond" evidence="14">
    <location>
        <begin position="275"/>
        <end position="296"/>
    </location>
</feature>
<feature type="binding site" evidence="13">
    <location>
        <position position="225"/>
    </location>
    <ligand>
        <name>Cu(2+)</name>
        <dbReference type="ChEBI" id="CHEBI:29036"/>
        <label>1</label>
        <note>catalytic</note>
    </ligand>
</feature>
<dbReference type="GO" id="GO:0016020">
    <property type="term" value="C:membrane"/>
    <property type="evidence" value="ECO:0007669"/>
    <property type="project" value="InterPro"/>
</dbReference>
<evidence type="ECO:0000259" key="17">
    <source>
        <dbReference type="Pfam" id="PF03712"/>
    </source>
</evidence>
<keyword evidence="7" id="KW-0560">Oxidoreductase</keyword>
<name>A0A0B7AQ08_9EUPU</name>
<dbReference type="PANTHER" id="PTHR10680">
    <property type="entry name" value="PEPTIDYL-GLYCINE ALPHA-AMIDATING MONOOXYGENASE"/>
    <property type="match status" value="1"/>
</dbReference>
<protein>
    <recommendedName>
        <fullName evidence="3">peptidylglycine monooxygenase</fullName>
        <ecNumber evidence="3">1.14.17.3</ecNumber>
    </recommendedName>
</protein>
<dbReference type="EC" id="1.14.17.3" evidence="3"/>
<keyword evidence="10 14" id="KW-1015">Disulfide bond</keyword>
<evidence type="ECO:0000256" key="14">
    <source>
        <dbReference type="PIRSR" id="PIRSR600720-3"/>
    </source>
</evidence>
<dbReference type="InterPro" id="IPR024548">
    <property type="entry name" value="Cu2_monoox_C"/>
</dbReference>
<reference evidence="18" key="1">
    <citation type="submission" date="2014-12" db="EMBL/GenBank/DDBJ databases">
        <title>Insight into the proteome of Arion vulgaris.</title>
        <authorList>
            <person name="Aradska J."/>
            <person name="Bulat T."/>
            <person name="Smidak R."/>
            <person name="Sarate P."/>
            <person name="Gangsoo J."/>
            <person name="Sialana F."/>
            <person name="Bilban M."/>
            <person name="Lubec G."/>
        </authorList>
    </citation>
    <scope>NUCLEOTIDE SEQUENCE</scope>
    <source>
        <tissue evidence="18">Skin</tissue>
    </source>
</reference>
<feature type="disulfide bond" evidence="14">
    <location>
        <begin position="82"/>
        <end position="111"/>
    </location>
</feature>
<dbReference type="InterPro" id="IPR014784">
    <property type="entry name" value="Cu2_ascorb_mOase-like_C"/>
</dbReference>
<dbReference type="Pfam" id="PF01082">
    <property type="entry name" value="Cu2_monooxygen"/>
    <property type="match status" value="1"/>
</dbReference>
<evidence type="ECO:0000256" key="6">
    <source>
        <dbReference type="ARBA" id="ARBA00022729"/>
    </source>
</evidence>
<feature type="signal peptide" evidence="15">
    <location>
        <begin position="1"/>
        <end position="23"/>
    </location>
</feature>
<feature type="binding site" evidence="13">
    <location>
        <position position="152"/>
    </location>
    <ligand>
        <name>Cu(2+)</name>
        <dbReference type="ChEBI" id="CHEBI:29036"/>
        <label>1</label>
        <note>catalytic</note>
    </ligand>
</feature>
<feature type="binding site" evidence="13">
    <location>
        <position position="295"/>
    </location>
    <ligand>
        <name>Cu(2+)</name>
        <dbReference type="ChEBI" id="CHEBI:29036"/>
        <label>1</label>
        <note>catalytic</note>
    </ligand>
</feature>
<evidence type="ECO:0000256" key="3">
    <source>
        <dbReference type="ARBA" id="ARBA00012689"/>
    </source>
</evidence>
<dbReference type="Gene3D" id="2.60.120.230">
    <property type="match status" value="1"/>
</dbReference>
<evidence type="ECO:0000256" key="8">
    <source>
        <dbReference type="ARBA" id="ARBA00023008"/>
    </source>
</evidence>
<feature type="binding site" evidence="13">
    <location>
        <position position="76"/>
    </location>
    <ligand>
        <name>Cu(2+)</name>
        <dbReference type="ChEBI" id="CHEBI:29036"/>
        <label>1</label>
        <note>catalytic</note>
    </ligand>
</feature>
<evidence type="ECO:0000256" key="11">
    <source>
        <dbReference type="ARBA" id="ARBA00023180"/>
    </source>
</evidence>
<evidence type="ECO:0000256" key="12">
    <source>
        <dbReference type="ARBA" id="ARBA00048431"/>
    </source>
</evidence>
<dbReference type="GO" id="GO:0006518">
    <property type="term" value="P:peptide metabolic process"/>
    <property type="evidence" value="ECO:0007669"/>
    <property type="project" value="InterPro"/>
</dbReference>
<dbReference type="GO" id="GO:0005576">
    <property type="term" value="C:extracellular region"/>
    <property type="evidence" value="ECO:0007669"/>
    <property type="project" value="UniProtKB-SubCell"/>
</dbReference>
<keyword evidence="11" id="KW-0325">Glycoprotein</keyword>
<keyword evidence="9" id="KW-0503">Monooxygenase</keyword>
<sequence>MSSLITAVFLLVIIPLIINDVLAAPQPGTTEEINLLMPKVRPQEPDIYLCKAMEVEDAHRYITGFVPNADSNIAHHMLLYGCSMPGAPPGEVWNCGEMSSTSSSYRVGAVCQEGNTILYAWAMEAPKLSLPKDVSFEIGQKTPIKFLVVQVHYKNVTKFLPPHNGDDSSGLTLITTKVPTSKQAGVYLMLTDGFIPAHSIEYFETACEFEEDIEIVPFAYRTHAHGLGRVISGYRIRDGKWTEIGRKDPRLPEMFYNTTNPDITVRRGDILAARCTMENTLEHDVAVGLTQNDEMCNFYIMYYVNRAPILNDHICGSNGPPAWYWSDFEDQKKINLQKAPETVSVLPGTQKPLIRNATYGDDDKTEETLVGIPGKFGDINEDEIVDKTIGDMSSNELLRMVHQLANAEGMMKPVTSSYKN</sequence>
<evidence type="ECO:0000256" key="10">
    <source>
        <dbReference type="ARBA" id="ARBA00023157"/>
    </source>
</evidence>
<comment type="catalytic activity">
    <reaction evidence="12">
        <text>a [peptide]-C-terminal glycine + 2 L-ascorbate + O2 = a [peptide]-C-terminal (2S)-2-hydroxyglycine + 2 monodehydro-L-ascorbate radical + H2O</text>
        <dbReference type="Rhea" id="RHEA:21452"/>
        <dbReference type="Rhea" id="RHEA-COMP:13486"/>
        <dbReference type="Rhea" id="RHEA-COMP:15321"/>
        <dbReference type="ChEBI" id="CHEBI:15377"/>
        <dbReference type="ChEBI" id="CHEBI:15379"/>
        <dbReference type="ChEBI" id="CHEBI:38290"/>
        <dbReference type="ChEBI" id="CHEBI:59513"/>
        <dbReference type="ChEBI" id="CHEBI:137000"/>
        <dbReference type="ChEBI" id="CHEBI:142768"/>
        <dbReference type="EC" id="1.14.17.3"/>
    </reaction>
</comment>
<accession>A0A0B7AQ08</accession>
<keyword evidence="8 13" id="KW-0186">Copper</keyword>
<evidence type="ECO:0000256" key="1">
    <source>
        <dbReference type="ARBA" id="ARBA00004613"/>
    </source>
</evidence>
<dbReference type="GO" id="GO:0005507">
    <property type="term" value="F:copper ion binding"/>
    <property type="evidence" value="ECO:0007669"/>
    <property type="project" value="InterPro"/>
</dbReference>
<evidence type="ECO:0000256" key="15">
    <source>
        <dbReference type="SAM" id="SignalP"/>
    </source>
</evidence>
<evidence type="ECO:0000256" key="2">
    <source>
        <dbReference type="ARBA" id="ARBA00010676"/>
    </source>
</evidence>
<feature type="disulfide bond" evidence="14">
    <location>
        <begin position="207"/>
        <end position="315"/>
    </location>
</feature>
<dbReference type="FunFam" id="2.60.120.310:FF:000005">
    <property type="entry name" value="Peptidylglycine alpha-hydroxylating monooxygenase"/>
    <property type="match status" value="1"/>
</dbReference>
<evidence type="ECO:0000256" key="5">
    <source>
        <dbReference type="ARBA" id="ARBA00022723"/>
    </source>
</evidence>
<dbReference type="InterPro" id="IPR000720">
    <property type="entry name" value="PHM/PAL"/>
</dbReference>
<comment type="subcellular location">
    <subcellularLocation>
        <location evidence="1">Secreted</location>
    </subcellularLocation>
</comment>
<evidence type="ECO:0000256" key="7">
    <source>
        <dbReference type="ARBA" id="ARBA00023002"/>
    </source>
</evidence>
<proteinExistence type="inferred from homology"/>
<dbReference type="AlphaFoldDB" id="A0A0B7AQ08"/>
<evidence type="ECO:0000256" key="9">
    <source>
        <dbReference type="ARBA" id="ARBA00023033"/>
    </source>
</evidence>
<comment type="cofactor">
    <cofactor evidence="13">
        <name>Cu(2+)</name>
        <dbReference type="ChEBI" id="CHEBI:29036"/>
    </cofactor>
    <text evidence="13">Binds 2 Cu(2+) ions per subunit.</text>
</comment>
<keyword evidence="5 13" id="KW-0479">Metal-binding</keyword>
<dbReference type="Gene3D" id="2.60.120.310">
    <property type="entry name" value="Copper type II, ascorbate-dependent monooxygenase, N-terminal domain"/>
    <property type="match status" value="1"/>
</dbReference>
<keyword evidence="4" id="KW-0964">Secreted</keyword>
<evidence type="ECO:0000313" key="18">
    <source>
        <dbReference type="EMBL" id="CEK82091.1"/>
    </source>
</evidence>
<dbReference type="InterPro" id="IPR000323">
    <property type="entry name" value="Cu2_ascorb_mOase_N"/>
</dbReference>
<feature type="domain" description="Copper type II ascorbate-dependent monooxygenase N-terminal" evidence="16">
    <location>
        <begin position="34"/>
        <end position="158"/>
    </location>
</feature>
<evidence type="ECO:0000256" key="4">
    <source>
        <dbReference type="ARBA" id="ARBA00022525"/>
    </source>
</evidence>
<dbReference type="InterPro" id="IPR036939">
    <property type="entry name" value="Cu2_ascorb_mOase_N_sf"/>
</dbReference>
<dbReference type="InterPro" id="IPR008977">
    <property type="entry name" value="PHM/PNGase_F_dom_sf"/>
</dbReference>
<dbReference type="EMBL" id="HACG01035226">
    <property type="protein sequence ID" value="CEK82091.1"/>
    <property type="molecule type" value="Transcribed_RNA"/>
</dbReference>
<comment type="similarity">
    <text evidence="2">Belongs to the copper type II ascorbate-dependent monooxygenase family.</text>
</comment>
<dbReference type="GO" id="GO:0004504">
    <property type="term" value="F:peptidylglycine monooxygenase activity"/>
    <property type="evidence" value="ECO:0007669"/>
    <property type="project" value="UniProtKB-EC"/>
</dbReference>
<evidence type="ECO:0000256" key="13">
    <source>
        <dbReference type="PIRSR" id="PIRSR600720-2"/>
    </source>
</evidence>
<feature type="domain" description="Copper type II ascorbate-dependent monooxygenase C-terminal" evidence="17">
    <location>
        <begin position="182"/>
        <end position="326"/>
    </location>
</feature>
<feature type="binding site" evidence="13">
    <location>
        <position position="75"/>
    </location>
    <ligand>
        <name>Cu(2+)</name>
        <dbReference type="ChEBI" id="CHEBI:29036"/>
        <label>1</label>
        <note>catalytic</note>
    </ligand>
</feature>
<evidence type="ECO:0000259" key="16">
    <source>
        <dbReference type="Pfam" id="PF01082"/>
    </source>
</evidence>
<gene>
    <name evidence="18" type="primary">ORF129574</name>
</gene>
<feature type="binding site" evidence="13">
    <location>
        <position position="223"/>
    </location>
    <ligand>
        <name>Cu(2+)</name>
        <dbReference type="ChEBI" id="CHEBI:29036"/>
        <label>1</label>
        <note>catalytic</note>
    </ligand>
</feature>
<feature type="disulfide bond" evidence="14">
    <location>
        <begin position="50"/>
        <end position="95"/>
    </location>
</feature>
<dbReference type="Pfam" id="PF03712">
    <property type="entry name" value="Cu2_monoox_C"/>
    <property type="match status" value="1"/>
</dbReference>
<feature type="chain" id="PRO_5002124338" description="peptidylglycine monooxygenase" evidence="15">
    <location>
        <begin position="24"/>
        <end position="420"/>
    </location>
</feature>
<organism evidence="18">
    <name type="scientific">Arion vulgaris</name>
    <dbReference type="NCBI Taxonomy" id="1028688"/>
    <lineage>
        <taxon>Eukaryota</taxon>
        <taxon>Metazoa</taxon>
        <taxon>Spiralia</taxon>
        <taxon>Lophotrochozoa</taxon>
        <taxon>Mollusca</taxon>
        <taxon>Gastropoda</taxon>
        <taxon>Heterobranchia</taxon>
        <taxon>Euthyneura</taxon>
        <taxon>Panpulmonata</taxon>
        <taxon>Eupulmonata</taxon>
        <taxon>Stylommatophora</taxon>
        <taxon>Helicina</taxon>
        <taxon>Arionoidea</taxon>
        <taxon>Arionidae</taxon>
        <taxon>Arion</taxon>
    </lineage>
</organism>
<dbReference type="PRINTS" id="PR00790">
    <property type="entry name" value="PAMONOXGNASE"/>
</dbReference>
<dbReference type="PANTHER" id="PTHR10680:SF14">
    <property type="entry name" value="PEPTIDYL-GLYCINE ALPHA-AMIDATING MONOOXYGENASE"/>
    <property type="match status" value="1"/>
</dbReference>